<reference evidence="2 3" key="1">
    <citation type="journal article" date="2013" name="Int. J. Syst. Evol. Microbiol.">
        <title>Ilumatobacter nonamiense sp. nov. and Ilumatobacter coccineum sp. nov., isolated from seashore sand.</title>
        <authorList>
            <person name="Matsumoto A."/>
            <person name="Kasai H."/>
            <person name="Matsuo Y."/>
            <person name="Shizuri Y."/>
            <person name="Ichikawa N."/>
            <person name="Fujita N."/>
            <person name="Omura S."/>
            <person name="Takahashi Y."/>
        </authorList>
    </citation>
    <scope>NUCLEOTIDE SEQUENCE [LARGE SCALE GENOMIC DNA]</scope>
    <source>
        <strain evidence="3">NBRC 103263 / KCTC 29153 / YM16-304</strain>
    </source>
</reference>
<accession>A0A6C7E7L0</accession>
<feature type="compositionally biased region" description="Low complexity" evidence="1">
    <location>
        <begin position="81"/>
        <end position="95"/>
    </location>
</feature>
<feature type="compositionally biased region" description="Polar residues" evidence="1">
    <location>
        <begin position="107"/>
        <end position="118"/>
    </location>
</feature>
<organism evidence="2 3">
    <name type="scientific">Ilumatobacter coccineus (strain NBRC 103263 / KCTC 29153 / YM16-304)</name>
    <dbReference type="NCBI Taxonomy" id="1313172"/>
    <lineage>
        <taxon>Bacteria</taxon>
        <taxon>Bacillati</taxon>
        <taxon>Actinomycetota</taxon>
        <taxon>Acidimicrobiia</taxon>
        <taxon>Acidimicrobiales</taxon>
        <taxon>Ilumatobacteraceae</taxon>
        <taxon>Ilumatobacter</taxon>
    </lineage>
</organism>
<feature type="region of interest" description="Disordered" evidence="1">
    <location>
        <begin position="214"/>
        <end position="241"/>
    </location>
</feature>
<proteinExistence type="predicted"/>
<feature type="compositionally biased region" description="Low complexity" evidence="1">
    <location>
        <begin position="28"/>
        <end position="44"/>
    </location>
</feature>
<dbReference type="Proteomes" id="UP000011863">
    <property type="component" value="Chromosome"/>
</dbReference>
<keyword evidence="3" id="KW-1185">Reference proteome</keyword>
<evidence type="ECO:0000313" key="2">
    <source>
        <dbReference type="EMBL" id="BAN02471.1"/>
    </source>
</evidence>
<name>A0A6C7E7L0_ILUCY</name>
<protein>
    <submittedName>
        <fullName evidence="2">Uncharacterized protein</fullName>
    </submittedName>
</protein>
<feature type="compositionally biased region" description="Low complexity" evidence="1">
    <location>
        <begin position="54"/>
        <end position="65"/>
    </location>
</feature>
<gene>
    <name evidence="2" type="ORF">YM304_21570</name>
</gene>
<evidence type="ECO:0000256" key="1">
    <source>
        <dbReference type="SAM" id="MobiDB-lite"/>
    </source>
</evidence>
<sequence>MRACVDGSSRRRRPSATDHAPASGVHPSGSESPSKVSSNLTSSGSGSGSGSGSASGSSSVTTRSSKLTVAPAITKPSTPASVRSTLVVDSTSSSSKYHAPRSPWMSMRTSTSLPTPASTGADPASVTFQLSSALRIANSMPFDAVDSDRMTAWAHGAPPVGATSVTMPAQRLALTTSSKRIVASMRTLSRCSPKVRIDGVYALSVWPYRRPSRTVQSASPSASQPAGSASPEKSSVRITSPGAAVVGDDATTIVDAAARAASPPAATRRRRWGVRFMGRVTPCSRRGSGCVVWSRGP</sequence>
<dbReference type="AlphaFoldDB" id="A0A6C7E7L0"/>
<dbReference type="KEGG" id="aym:YM304_21570"/>
<feature type="region of interest" description="Disordered" evidence="1">
    <location>
        <begin position="1"/>
        <end position="121"/>
    </location>
</feature>
<dbReference type="EMBL" id="AP012057">
    <property type="protein sequence ID" value="BAN02471.1"/>
    <property type="molecule type" value="Genomic_DNA"/>
</dbReference>
<feature type="compositionally biased region" description="Low complexity" evidence="1">
    <location>
        <begin position="216"/>
        <end position="231"/>
    </location>
</feature>
<evidence type="ECO:0000313" key="3">
    <source>
        <dbReference type="Proteomes" id="UP000011863"/>
    </source>
</evidence>